<protein>
    <recommendedName>
        <fullName evidence="1">Oxidoreductase putative C-terminal domain-containing protein</fullName>
    </recommendedName>
</protein>
<evidence type="ECO:0000313" key="2">
    <source>
        <dbReference type="EMBL" id="KAJ3055281.1"/>
    </source>
</evidence>
<dbReference type="InterPro" id="IPR036291">
    <property type="entry name" value="NAD(P)-bd_dom_sf"/>
</dbReference>
<dbReference type="AlphaFoldDB" id="A0AAD5SH40"/>
<dbReference type="InterPro" id="IPR052515">
    <property type="entry name" value="Gfo/Idh/MocA_Oxidoreductase"/>
</dbReference>
<evidence type="ECO:0000259" key="1">
    <source>
        <dbReference type="Pfam" id="PF08635"/>
    </source>
</evidence>
<dbReference type="Pfam" id="PF08635">
    <property type="entry name" value="ox_reductase_C"/>
    <property type="match status" value="1"/>
</dbReference>
<organism evidence="2 3">
    <name type="scientific">Rhizophlyctis rosea</name>
    <dbReference type="NCBI Taxonomy" id="64517"/>
    <lineage>
        <taxon>Eukaryota</taxon>
        <taxon>Fungi</taxon>
        <taxon>Fungi incertae sedis</taxon>
        <taxon>Chytridiomycota</taxon>
        <taxon>Chytridiomycota incertae sedis</taxon>
        <taxon>Chytridiomycetes</taxon>
        <taxon>Rhizophlyctidales</taxon>
        <taxon>Rhizophlyctidaceae</taxon>
        <taxon>Rhizophlyctis</taxon>
    </lineage>
</organism>
<dbReference type="InterPro" id="IPR013944">
    <property type="entry name" value="OxRdtase_put_C"/>
</dbReference>
<dbReference type="PANTHER" id="PTHR43249">
    <property type="entry name" value="UDP-N-ACETYL-2-AMINO-2-DEOXY-D-GLUCURONATE OXIDASE"/>
    <property type="match status" value="1"/>
</dbReference>
<comment type="caution">
    <text evidence="2">The sequence shown here is derived from an EMBL/GenBank/DDBJ whole genome shotgun (WGS) entry which is preliminary data.</text>
</comment>
<reference evidence="2" key="1">
    <citation type="submission" date="2020-05" db="EMBL/GenBank/DDBJ databases">
        <title>Phylogenomic resolution of chytrid fungi.</title>
        <authorList>
            <person name="Stajich J.E."/>
            <person name="Amses K."/>
            <person name="Simmons R."/>
            <person name="Seto K."/>
            <person name="Myers J."/>
            <person name="Bonds A."/>
            <person name="Quandt C.A."/>
            <person name="Barry K."/>
            <person name="Liu P."/>
            <person name="Grigoriev I."/>
            <person name="Longcore J.E."/>
            <person name="James T.Y."/>
        </authorList>
    </citation>
    <scope>NUCLEOTIDE SEQUENCE</scope>
    <source>
        <strain evidence="2">JEL0318</strain>
    </source>
</reference>
<accession>A0AAD5SH40</accession>
<proteinExistence type="predicted"/>
<dbReference type="EMBL" id="JADGJD010000087">
    <property type="protein sequence ID" value="KAJ3055281.1"/>
    <property type="molecule type" value="Genomic_DNA"/>
</dbReference>
<dbReference type="SUPFAM" id="SSF51735">
    <property type="entry name" value="NAD(P)-binding Rossmann-fold domains"/>
    <property type="match status" value="1"/>
</dbReference>
<dbReference type="SUPFAM" id="SSF55347">
    <property type="entry name" value="Glyceraldehyde-3-phosphate dehydrogenase-like, C-terminal domain"/>
    <property type="match status" value="1"/>
</dbReference>
<dbReference type="PANTHER" id="PTHR43249:SF1">
    <property type="entry name" value="D-GLUCOSIDE 3-DEHYDROGENASE"/>
    <property type="match status" value="1"/>
</dbReference>
<name>A0AAD5SH40_9FUNG</name>
<keyword evidence="3" id="KW-1185">Reference proteome</keyword>
<feature type="domain" description="Oxidoreductase putative C-terminal" evidence="1">
    <location>
        <begin position="105"/>
        <end position="256"/>
    </location>
</feature>
<dbReference type="Proteomes" id="UP001212841">
    <property type="component" value="Unassembled WGS sequence"/>
</dbReference>
<evidence type="ECO:0000313" key="3">
    <source>
        <dbReference type="Proteomes" id="UP001212841"/>
    </source>
</evidence>
<gene>
    <name evidence="2" type="ORF">HK097_011012</name>
</gene>
<dbReference type="Gene3D" id="3.30.360.10">
    <property type="entry name" value="Dihydrodipicolinate Reductase, domain 2"/>
    <property type="match status" value="1"/>
</dbReference>
<dbReference type="Gene3D" id="3.40.50.720">
    <property type="entry name" value="NAD(P)-binding Rossmann-like Domain"/>
    <property type="match status" value="1"/>
</dbReference>
<sequence>MILSAKRANPKVASSYRKTAIFPTVQSLVESIKKGSTQRPDAAFVGLPPIAHGTPDSGIETVIAGAGINFFVDKPVSCNPLHLVKQCGDIVKQSGVIVSVGYMLRYLKAVKKMQDMIKEHKIHVMATNATYMSSYATIPKPFWWDVSQCGGPIVEQGTHLCDLSLHFGGPAKVSTIRAHCIPCPPTPSDSSHMGHLKNVPSVITEAKLSPENRIPRITTAIWQYESGAMGTFTHGLVLAGVEKPFQVALEVWGDGWWLRLENIYEGGTLKFRRPGSDKVEVATFGNDDPYMTEVIPFVEAVRKKKAGGQGDVDKASGILCTYEDALRTYELTWRIRVESEVSAGIGAKL</sequence>